<evidence type="ECO:0000256" key="1">
    <source>
        <dbReference type="SAM" id="Phobius"/>
    </source>
</evidence>
<dbReference type="PANTHER" id="PTHR35040:SF9">
    <property type="entry name" value="4-LIKE CELL SURFACE PROTEIN, PUTATIVE (AFU_ORTHOLOGUE AFUA_4G14080)-RELATED"/>
    <property type="match status" value="1"/>
</dbReference>
<dbReference type="PANTHER" id="PTHR35040">
    <property type="match status" value="1"/>
</dbReference>
<evidence type="ECO:0000313" key="3">
    <source>
        <dbReference type="Proteomes" id="UP000247233"/>
    </source>
</evidence>
<keyword evidence="1" id="KW-0812">Transmembrane</keyword>
<sequence>MPRPSLKQPRRPWCIAISIALALVVIIVIVVPCAVILTRKSHGERSNVLFPLYIYPTNDSTWDPLYDSVSAHPDLNFTVIINPDSGPGSSAYPSDAYVTNIERLGTYANVRKVGYVRTGYATRNISTVLAEVSTYAGWANRSLTLAMDGIFFDEAPYDYSAAKVEYMDTINEAVKDSSGFRRDRLVIHNPGTIPDSRYNANTTDVTVVFESSYQDFDSERHSLSALASDRTGYAYMLHSVPDTLSNGTLRKFVDKMSRKAEYLFLTTLSEDYYESFDPAGATICDVMPTIAAYPHLEFLVIINPNSGPGALPSPDANYAREVARLNACPNVYTVGYIRIDYCRKPLAKTFEEIDRYASWAAEHATSGLGVGGIMVDETPNHYAATAADYLNALHQHVKASPGLLRDRLVVHNPGTPPDYTMADPGPDLILVCEEPHVRFRSNEVQHRLRELHYDRLRCGYMITEVPREEIRPLVHDLRHRAAYVFVTEIVGDFYERFGPYSWGALMEALSLQSVQSEK</sequence>
<accession>A0A317WDP1</accession>
<reference evidence="2 3" key="1">
    <citation type="submission" date="2016-12" db="EMBL/GenBank/DDBJ databases">
        <title>The genomes of Aspergillus section Nigri reveals drivers in fungal speciation.</title>
        <authorList>
            <consortium name="DOE Joint Genome Institute"/>
            <person name="Vesth T.C."/>
            <person name="Nybo J."/>
            <person name="Theobald S."/>
            <person name="Brandl J."/>
            <person name="Frisvad J.C."/>
            <person name="Nielsen K.F."/>
            <person name="Lyhne E.K."/>
            <person name="Kogle M.E."/>
            <person name="Kuo A."/>
            <person name="Riley R."/>
            <person name="Clum A."/>
            <person name="Nolan M."/>
            <person name="Lipzen A."/>
            <person name="Salamov A."/>
            <person name="Henrissat B."/>
            <person name="Wiebenga A."/>
            <person name="De Vries R.P."/>
            <person name="Grigoriev I.V."/>
            <person name="Mortensen U.H."/>
            <person name="Andersen M.R."/>
            <person name="Baker S.E."/>
        </authorList>
    </citation>
    <scope>NUCLEOTIDE SEQUENCE [LARGE SCALE GENOMIC DNA]</scope>
    <source>
        <strain evidence="2 3">CBS 117.55</strain>
    </source>
</reference>
<comment type="caution">
    <text evidence="2">The sequence shown here is derived from an EMBL/GenBank/DDBJ whole genome shotgun (WGS) entry which is preliminary data.</text>
</comment>
<evidence type="ECO:0000313" key="2">
    <source>
        <dbReference type="EMBL" id="PWY83342.1"/>
    </source>
</evidence>
<dbReference type="STRING" id="1448321.A0A317WDP1"/>
<proteinExistence type="predicted"/>
<feature type="transmembrane region" description="Helical" evidence="1">
    <location>
        <begin position="12"/>
        <end position="37"/>
    </location>
</feature>
<dbReference type="InterPro" id="IPR021986">
    <property type="entry name" value="Spherulin4"/>
</dbReference>
<dbReference type="GeneID" id="37067552"/>
<keyword evidence="3" id="KW-1185">Reference proteome</keyword>
<protein>
    <recommendedName>
        <fullName evidence="4">Cell surface protein</fullName>
    </recommendedName>
</protein>
<evidence type="ECO:0008006" key="4">
    <source>
        <dbReference type="Google" id="ProtNLM"/>
    </source>
</evidence>
<dbReference type="EMBL" id="MSFL01000010">
    <property type="protein sequence ID" value="PWY83342.1"/>
    <property type="molecule type" value="Genomic_DNA"/>
</dbReference>
<keyword evidence="1" id="KW-0472">Membrane</keyword>
<gene>
    <name evidence="2" type="ORF">BO70DRAFT_379188</name>
</gene>
<organism evidence="2 3">
    <name type="scientific">Aspergillus heteromorphus CBS 117.55</name>
    <dbReference type="NCBI Taxonomy" id="1448321"/>
    <lineage>
        <taxon>Eukaryota</taxon>
        <taxon>Fungi</taxon>
        <taxon>Dikarya</taxon>
        <taxon>Ascomycota</taxon>
        <taxon>Pezizomycotina</taxon>
        <taxon>Eurotiomycetes</taxon>
        <taxon>Eurotiomycetidae</taxon>
        <taxon>Eurotiales</taxon>
        <taxon>Aspergillaceae</taxon>
        <taxon>Aspergillus</taxon>
        <taxon>Aspergillus subgen. Circumdati</taxon>
    </lineage>
</organism>
<dbReference type="AlphaFoldDB" id="A0A317WDP1"/>
<dbReference type="Pfam" id="PF12138">
    <property type="entry name" value="Spherulin4"/>
    <property type="match status" value="2"/>
</dbReference>
<name>A0A317WDP1_9EURO</name>
<dbReference type="OrthoDB" id="5342184at2759"/>
<keyword evidence="1" id="KW-1133">Transmembrane helix</keyword>
<dbReference type="RefSeq" id="XP_025399785.1">
    <property type="nucleotide sequence ID" value="XM_025545315.1"/>
</dbReference>
<dbReference type="VEuPathDB" id="FungiDB:BO70DRAFT_379188"/>
<dbReference type="Proteomes" id="UP000247233">
    <property type="component" value="Unassembled WGS sequence"/>
</dbReference>